<feature type="transmembrane region" description="Helical" evidence="9">
    <location>
        <begin position="505"/>
        <end position="526"/>
    </location>
</feature>
<accession>A0A9Q0XBV5</accession>
<keyword evidence="7" id="KW-0739">Sodium transport</keyword>
<dbReference type="PANTHER" id="PTHR10283:SF82">
    <property type="entry name" value="SOLUTE CARRIER FAMILY 13 MEMBER 2"/>
    <property type="match status" value="1"/>
</dbReference>
<keyword evidence="3" id="KW-0813">Transport</keyword>
<dbReference type="Pfam" id="PF00939">
    <property type="entry name" value="Na_sulph_symp"/>
    <property type="match status" value="2"/>
</dbReference>
<evidence type="ECO:0000256" key="8">
    <source>
        <dbReference type="SAM" id="MobiDB-lite"/>
    </source>
</evidence>
<dbReference type="GO" id="GO:0005886">
    <property type="term" value="C:plasma membrane"/>
    <property type="evidence" value="ECO:0007669"/>
    <property type="project" value="TreeGrafter"/>
</dbReference>
<reference evidence="10" key="1">
    <citation type="journal article" date="2023" name="DNA Res.">
        <title>Chromosome-level genome assembly of Phrynocephalus forsythii using third-generation DNA sequencing and Hi-C analysis.</title>
        <authorList>
            <person name="Qi Y."/>
            <person name="Zhao W."/>
            <person name="Zhao Y."/>
            <person name="Niu C."/>
            <person name="Cao S."/>
            <person name="Zhang Y."/>
        </authorList>
    </citation>
    <scope>NUCLEOTIDE SEQUENCE</scope>
    <source>
        <tissue evidence="10">Muscle</tissue>
    </source>
</reference>
<evidence type="ECO:0000313" key="11">
    <source>
        <dbReference type="Proteomes" id="UP001142489"/>
    </source>
</evidence>
<organism evidence="10 11">
    <name type="scientific">Phrynocephalus forsythii</name>
    <dbReference type="NCBI Taxonomy" id="171643"/>
    <lineage>
        <taxon>Eukaryota</taxon>
        <taxon>Metazoa</taxon>
        <taxon>Chordata</taxon>
        <taxon>Craniata</taxon>
        <taxon>Vertebrata</taxon>
        <taxon>Euteleostomi</taxon>
        <taxon>Lepidosauria</taxon>
        <taxon>Squamata</taxon>
        <taxon>Bifurcata</taxon>
        <taxon>Unidentata</taxon>
        <taxon>Episquamata</taxon>
        <taxon>Toxicofera</taxon>
        <taxon>Iguania</taxon>
        <taxon>Acrodonta</taxon>
        <taxon>Agamidae</taxon>
        <taxon>Agaminae</taxon>
        <taxon>Phrynocephalus</taxon>
    </lineage>
</organism>
<dbReference type="AlphaFoldDB" id="A0A9Q0XBV5"/>
<proteinExistence type="inferred from homology"/>
<evidence type="ECO:0000256" key="9">
    <source>
        <dbReference type="SAM" id="Phobius"/>
    </source>
</evidence>
<dbReference type="GO" id="GO:0015138">
    <property type="term" value="F:fumarate transmembrane transporter activity"/>
    <property type="evidence" value="ECO:0007669"/>
    <property type="project" value="TreeGrafter"/>
</dbReference>
<evidence type="ECO:0000313" key="10">
    <source>
        <dbReference type="EMBL" id="KAJ7309057.1"/>
    </source>
</evidence>
<evidence type="ECO:0000256" key="1">
    <source>
        <dbReference type="ARBA" id="ARBA00004141"/>
    </source>
</evidence>
<keyword evidence="7" id="KW-0406">Ion transport</keyword>
<keyword evidence="4 9" id="KW-0812">Transmembrane</keyword>
<evidence type="ECO:0000256" key="7">
    <source>
        <dbReference type="ARBA" id="ARBA00023201"/>
    </source>
</evidence>
<feature type="region of interest" description="Disordered" evidence="8">
    <location>
        <begin position="1"/>
        <end position="20"/>
    </location>
</feature>
<dbReference type="InterPro" id="IPR031312">
    <property type="entry name" value="Na/sul_symport_CS"/>
</dbReference>
<evidence type="ECO:0000256" key="5">
    <source>
        <dbReference type="ARBA" id="ARBA00022989"/>
    </source>
</evidence>
<dbReference type="Proteomes" id="UP001142489">
    <property type="component" value="Unassembled WGS sequence"/>
</dbReference>
<feature type="transmembrane region" description="Helical" evidence="9">
    <location>
        <begin position="465"/>
        <end position="484"/>
    </location>
</feature>
<feature type="transmembrane region" description="Helical" evidence="9">
    <location>
        <begin position="424"/>
        <end position="453"/>
    </location>
</feature>
<comment type="caution">
    <text evidence="10">The sequence shown here is derived from an EMBL/GenBank/DDBJ whole genome shotgun (WGS) entry which is preliminary data.</text>
</comment>
<dbReference type="InterPro" id="IPR001898">
    <property type="entry name" value="SLC13A/DASS"/>
</dbReference>
<keyword evidence="7" id="KW-0915">Sodium</keyword>
<dbReference type="GO" id="GO:0015141">
    <property type="term" value="F:succinate transmembrane transporter activity"/>
    <property type="evidence" value="ECO:0007669"/>
    <property type="project" value="TreeGrafter"/>
</dbReference>
<evidence type="ECO:0000256" key="4">
    <source>
        <dbReference type="ARBA" id="ARBA00022692"/>
    </source>
</evidence>
<protein>
    <recommendedName>
        <fullName evidence="12">Solute carrier family 13 member 2</fullName>
    </recommendedName>
</protein>
<dbReference type="PANTHER" id="PTHR10283">
    <property type="entry name" value="SOLUTE CARRIER FAMILY 13 MEMBER"/>
    <property type="match status" value="1"/>
</dbReference>
<evidence type="ECO:0000256" key="6">
    <source>
        <dbReference type="ARBA" id="ARBA00023136"/>
    </source>
</evidence>
<keyword evidence="5 9" id="KW-1133">Transmembrane helix</keyword>
<comment type="subcellular location">
    <subcellularLocation>
        <location evidence="1">Membrane</location>
        <topology evidence="1">Multi-pass membrane protein</topology>
    </subcellularLocation>
</comment>
<dbReference type="CDD" id="cd01115">
    <property type="entry name" value="SLC13_permease"/>
    <property type="match status" value="1"/>
</dbReference>
<feature type="transmembrane region" description="Helical" evidence="9">
    <location>
        <begin position="76"/>
        <end position="93"/>
    </location>
</feature>
<dbReference type="GO" id="GO:0017153">
    <property type="term" value="F:sodium:dicarboxylate symporter activity"/>
    <property type="evidence" value="ECO:0007669"/>
    <property type="project" value="TreeGrafter"/>
</dbReference>
<evidence type="ECO:0000256" key="2">
    <source>
        <dbReference type="ARBA" id="ARBA00006772"/>
    </source>
</evidence>
<evidence type="ECO:0008006" key="12">
    <source>
        <dbReference type="Google" id="ProtNLM"/>
    </source>
</evidence>
<dbReference type="GO" id="GO:0015139">
    <property type="term" value="F:alpha-ketoglutarate transmembrane transporter activity"/>
    <property type="evidence" value="ECO:0007669"/>
    <property type="project" value="TreeGrafter"/>
</dbReference>
<feature type="transmembrane region" description="Helical" evidence="9">
    <location>
        <begin position="173"/>
        <end position="201"/>
    </location>
</feature>
<dbReference type="OrthoDB" id="6493944at2759"/>
<feature type="transmembrane region" description="Helical" evidence="9">
    <location>
        <begin position="150"/>
        <end position="167"/>
    </location>
</feature>
<feature type="transmembrane region" description="Helical" evidence="9">
    <location>
        <begin position="335"/>
        <end position="354"/>
    </location>
</feature>
<sequence>MSLRPYGPERNRDVDGDGGGGGGALGRDDMMVLANEPKLVFMALITGRAPFSRPHRWRLGTYSTTMWRAVLANRSYLILILTPLACLPLPLLLPGKESLCGYTILLMAIFWCTEALPLAITSLFPVIFFPLMGIMDSTEVCQEYLKDTNMLFVGGLVVAIAVEHWNLHKRIALSVLLLIGVRPAALLVGFMGITAFLSMWVSNTATTAMMVPIAQAVLDELHRSEVERLRAAAVAVANGNLNPGFELQENGGTQEAPAPGNGHMVTLEKVAQTEEEQRLEEKHLSFSKGMSLAICYSASIGGIATITGTSTNLVLKGQMEELFPNNTNVINFASWFGFAFPTMTVLLVLSWLWLQVLFFGFKGQQGDSHHPGPPGLVNGQPETVMEHRPSPGIGVCLGQRKPGFGSVRMDGEQTHPLQNIPAPAIAFIVCLMVAAITECASNVATTTLFLPILASMAQAICLNPLYVMLPCTLAASLAFMLPVATPPNSIVFSYGHLRVIDMVKAGCVLNVVGVLTVTLAMNTWAFPMFDLYHFPAWANSTSGQC</sequence>
<keyword evidence="6 9" id="KW-0472">Membrane</keyword>
<comment type="similarity">
    <text evidence="2">Belongs to the SLC13A/DASS transporter (TC 2.A.47) family. NADC subfamily.</text>
</comment>
<feature type="transmembrane region" description="Helical" evidence="9">
    <location>
        <begin position="105"/>
        <end position="129"/>
    </location>
</feature>
<dbReference type="PROSITE" id="PS01271">
    <property type="entry name" value="NA_SULFATE"/>
    <property type="match status" value="1"/>
</dbReference>
<name>A0A9Q0XBV5_9SAUR</name>
<dbReference type="EMBL" id="JAPFRF010000017">
    <property type="protein sequence ID" value="KAJ7309057.1"/>
    <property type="molecule type" value="Genomic_DNA"/>
</dbReference>
<gene>
    <name evidence="10" type="ORF">JRQ81_008349</name>
</gene>
<dbReference type="GO" id="GO:0071285">
    <property type="term" value="P:cellular response to lithium ion"/>
    <property type="evidence" value="ECO:0007669"/>
    <property type="project" value="TreeGrafter"/>
</dbReference>
<evidence type="ECO:0000256" key="3">
    <source>
        <dbReference type="ARBA" id="ARBA00022448"/>
    </source>
</evidence>
<keyword evidence="11" id="KW-1185">Reference proteome</keyword>